<keyword evidence="8" id="KW-1185">Reference proteome</keyword>
<evidence type="ECO:0000313" key="8">
    <source>
        <dbReference type="Proteomes" id="UP000054937"/>
    </source>
</evidence>
<dbReference type="SUPFAM" id="SSF54236">
    <property type="entry name" value="Ubiquitin-like"/>
    <property type="match status" value="1"/>
</dbReference>
<organism evidence="7 8">
    <name type="scientific">Pseudocohnilembus persalinus</name>
    <name type="common">Ciliate</name>
    <dbReference type="NCBI Taxonomy" id="266149"/>
    <lineage>
        <taxon>Eukaryota</taxon>
        <taxon>Sar</taxon>
        <taxon>Alveolata</taxon>
        <taxon>Ciliophora</taxon>
        <taxon>Intramacronucleata</taxon>
        <taxon>Oligohymenophorea</taxon>
        <taxon>Scuticociliatia</taxon>
        <taxon>Philasterida</taxon>
        <taxon>Pseudocohnilembidae</taxon>
        <taxon>Pseudocohnilembus</taxon>
    </lineage>
</organism>
<comment type="subcellular location">
    <subcellularLocation>
        <location evidence="1">Membrane</location>
    </subcellularLocation>
</comment>
<evidence type="ECO:0000256" key="3">
    <source>
        <dbReference type="ARBA" id="ARBA00023136"/>
    </source>
</evidence>
<dbReference type="Pfam" id="PF02991">
    <property type="entry name" value="ATG8"/>
    <property type="match status" value="1"/>
</dbReference>
<dbReference type="OrthoDB" id="6738456at2759"/>
<dbReference type="PANTHER" id="PTHR10969">
    <property type="entry name" value="MICROTUBULE-ASSOCIATED PROTEINS 1A/1B LIGHT CHAIN 3-RELATED"/>
    <property type="match status" value="1"/>
</dbReference>
<dbReference type="InParanoid" id="A0A0V0QR21"/>
<comment type="similarity">
    <text evidence="2 6">Belongs to the ATG8 family.</text>
</comment>
<evidence type="ECO:0000256" key="4">
    <source>
        <dbReference type="ARBA" id="ARBA00023288"/>
    </source>
</evidence>
<dbReference type="InterPro" id="IPR029071">
    <property type="entry name" value="Ubiquitin-like_domsf"/>
</dbReference>
<evidence type="ECO:0000313" key="7">
    <source>
        <dbReference type="EMBL" id="KRX04490.1"/>
    </source>
</evidence>
<accession>A0A0V0QR21</accession>
<keyword evidence="4 5" id="KW-0449">Lipoprotein</keyword>
<dbReference type="InterPro" id="IPR004241">
    <property type="entry name" value="Atg8-like"/>
</dbReference>
<dbReference type="Gene3D" id="3.10.20.90">
    <property type="entry name" value="Phosphatidylinositol 3-kinase Catalytic Subunit, Chain A, domain 1"/>
    <property type="match status" value="1"/>
</dbReference>
<evidence type="ECO:0000256" key="6">
    <source>
        <dbReference type="RuleBase" id="RU004384"/>
    </source>
</evidence>
<name>A0A0V0QR21_PSEPJ</name>
<dbReference type="GO" id="GO:0016020">
    <property type="term" value="C:membrane"/>
    <property type="evidence" value="ECO:0007669"/>
    <property type="project" value="UniProtKB-SubCell"/>
</dbReference>
<feature type="lipid moiety-binding region" description="Phosphatidylserine amidated glycine; alternate" evidence="5">
    <location>
        <position position="134"/>
    </location>
</feature>
<sequence>MQQSSNLNNQKEIYIPFKQKYNKQQRIEKLLQKKKEFPNLAFIVVERLKESIELPILQRSVFAVSRRINLQEFQFDLKRKLGLLNKEQAMFLFLGSDSKSLPNYNKTMGEIYDQYKDSEDQWLYITYSDQNIFG</sequence>
<keyword evidence="3" id="KW-0472">Membrane</keyword>
<evidence type="ECO:0000256" key="2">
    <source>
        <dbReference type="ARBA" id="ARBA00007293"/>
    </source>
</evidence>
<dbReference type="Proteomes" id="UP000054937">
    <property type="component" value="Unassembled WGS sequence"/>
</dbReference>
<evidence type="ECO:0000256" key="5">
    <source>
        <dbReference type="PIRSR" id="PIRSR604241-50"/>
    </source>
</evidence>
<dbReference type="EMBL" id="LDAU01000115">
    <property type="protein sequence ID" value="KRX04490.1"/>
    <property type="molecule type" value="Genomic_DNA"/>
</dbReference>
<proteinExistence type="inferred from homology"/>
<gene>
    <name evidence="7" type="ORF">PPERSA_06043</name>
</gene>
<protein>
    <recommendedName>
        <fullName evidence="6">Autophagy-related protein</fullName>
    </recommendedName>
</protein>
<comment type="caution">
    <text evidence="7">The sequence shown here is derived from an EMBL/GenBank/DDBJ whole genome shotgun (WGS) entry which is preliminary data.</text>
</comment>
<reference evidence="7 8" key="1">
    <citation type="journal article" date="2015" name="Sci. Rep.">
        <title>Genome of the facultative scuticociliatosis pathogen Pseudocohnilembus persalinus provides insight into its virulence through horizontal gene transfer.</title>
        <authorList>
            <person name="Xiong J."/>
            <person name="Wang G."/>
            <person name="Cheng J."/>
            <person name="Tian M."/>
            <person name="Pan X."/>
            <person name="Warren A."/>
            <person name="Jiang C."/>
            <person name="Yuan D."/>
            <person name="Miao W."/>
        </authorList>
    </citation>
    <scope>NUCLEOTIDE SEQUENCE [LARGE SCALE GENOMIC DNA]</scope>
    <source>
        <strain evidence="7">36N120E</strain>
    </source>
</reference>
<dbReference type="GO" id="GO:0006914">
    <property type="term" value="P:autophagy"/>
    <property type="evidence" value="ECO:0007669"/>
    <property type="project" value="UniProtKB-KW"/>
</dbReference>
<evidence type="ECO:0000256" key="1">
    <source>
        <dbReference type="ARBA" id="ARBA00004370"/>
    </source>
</evidence>
<dbReference type="AlphaFoldDB" id="A0A0V0QR21"/>
<keyword evidence="6" id="KW-0072">Autophagy</keyword>